<dbReference type="InterPro" id="IPR025213">
    <property type="entry name" value="Sim4_Fta2"/>
</dbReference>
<dbReference type="OrthoDB" id="3432781at2759"/>
<gene>
    <name evidence="1" type="ORF">G7Z17_g6076</name>
</gene>
<dbReference type="Pfam" id="PF13095">
    <property type="entry name" value="FTA2"/>
    <property type="match status" value="1"/>
</dbReference>
<keyword evidence="2" id="KW-1185">Reference proteome</keyword>
<proteinExistence type="predicted"/>
<accession>A0A9P5H603</accession>
<dbReference type="SUPFAM" id="SSF56112">
    <property type="entry name" value="Protein kinase-like (PK-like)"/>
    <property type="match status" value="1"/>
</dbReference>
<dbReference type="Proteomes" id="UP000722485">
    <property type="component" value="Unassembled WGS sequence"/>
</dbReference>
<protein>
    <recommendedName>
        <fullName evidence="3">Protein kinase domain-containing protein</fullName>
    </recommendedName>
</protein>
<evidence type="ECO:0000313" key="1">
    <source>
        <dbReference type="EMBL" id="KAF7549940.1"/>
    </source>
</evidence>
<reference evidence="1" key="1">
    <citation type="submission" date="2020-03" db="EMBL/GenBank/DDBJ databases">
        <title>Draft Genome Sequence of Cylindrodendrum hubeiense.</title>
        <authorList>
            <person name="Buettner E."/>
            <person name="Kellner H."/>
        </authorList>
    </citation>
    <scope>NUCLEOTIDE SEQUENCE</scope>
    <source>
        <strain evidence="1">IHI 201604</strain>
    </source>
</reference>
<evidence type="ECO:0000313" key="2">
    <source>
        <dbReference type="Proteomes" id="UP000722485"/>
    </source>
</evidence>
<organism evidence="1 2">
    <name type="scientific">Cylindrodendrum hubeiense</name>
    <dbReference type="NCBI Taxonomy" id="595255"/>
    <lineage>
        <taxon>Eukaryota</taxon>
        <taxon>Fungi</taxon>
        <taxon>Dikarya</taxon>
        <taxon>Ascomycota</taxon>
        <taxon>Pezizomycotina</taxon>
        <taxon>Sordariomycetes</taxon>
        <taxon>Hypocreomycetidae</taxon>
        <taxon>Hypocreales</taxon>
        <taxon>Nectriaceae</taxon>
        <taxon>Cylindrodendrum</taxon>
    </lineage>
</organism>
<dbReference type="EMBL" id="JAANBB010000110">
    <property type="protein sequence ID" value="KAF7549940.1"/>
    <property type="molecule type" value="Genomic_DNA"/>
</dbReference>
<evidence type="ECO:0008006" key="3">
    <source>
        <dbReference type="Google" id="ProtNLM"/>
    </source>
</evidence>
<comment type="caution">
    <text evidence="1">The sequence shown here is derived from an EMBL/GenBank/DDBJ whole genome shotgun (WGS) entry which is preliminary data.</text>
</comment>
<dbReference type="AlphaFoldDB" id="A0A9P5H603"/>
<sequence>MYPDWPEPGVPLLPLPRCFGPKLKPFDFQGPQEIEFLSYLGEGLHSHVIKIKIHGQIYALKLFRFVHDCDWLGSAEDSNPNDLAEMSAFYNFSEPFSAECRAFGRLEEVGRRDLAIRCYGYIFLDEKHERALQDLMNLDLEGNNEYPTDDLRSRFVGKNGRAPPVRCIVKEFGRADEDLRNGSARRILRDVVQLQQLGIIHIDVGHRQLINGKLADFSTAMTTPHYIINAEMNPLLKPAGIAALEFETFQFSINDYWYFDEMILEWNEEHEDPKDQVSVFAFSYGQGWRRRYNLRRTPNRDRVYSLVDPRKFYPQVYPPLEQIARARRGDHIKPPPGGVPKRRRLRVDAKPPRWYYDCDSAVAADLKSTTQCSTSLEWNYKNGLFWPKPRR</sequence>
<dbReference type="InterPro" id="IPR011009">
    <property type="entry name" value="Kinase-like_dom_sf"/>
</dbReference>
<name>A0A9P5H603_9HYPO</name>